<organism evidence="1">
    <name type="scientific">Schistocephalus solidus</name>
    <name type="common">Tapeworm</name>
    <dbReference type="NCBI Taxonomy" id="70667"/>
    <lineage>
        <taxon>Eukaryota</taxon>
        <taxon>Metazoa</taxon>
        <taxon>Spiralia</taxon>
        <taxon>Lophotrochozoa</taxon>
        <taxon>Platyhelminthes</taxon>
        <taxon>Cestoda</taxon>
        <taxon>Eucestoda</taxon>
        <taxon>Diphyllobothriidea</taxon>
        <taxon>Diphyllobothriidae</taxon>
        <taxon>Schistocephalus</taxon>
    </lineage>
</organism>
<sequence>LSAPSQLHLPQHGVAAEDSGLLQDFGVRDPVLPFLLQYSAEAAEVEVIQLPRFLLVDGPGLRSVKACRHDDGLEHLRCGVLLNIIAIPHGGLQPAEDLAAFSDSFGNLVIEYF</sequence>
<protein>
    <submittedName>
        <fullName evidence="1">GBP domain-containing protein</fullName>
    </submittedName>
</protein>
<name>A0A183TQP8_SCHSO</name>
<dbReference type="AlphaFoldDB" id="A0A183TQP8"/>
<dbReference type="WBParaSite" id="SSLN_0001951001-mRNA-1">
    <property type="protein sequence ID" value="SSLN_0001951001-mRNA-1"/>
    <property type="gene ID" value="SSLN_0001951001"/>
</dbReference>
<accession>A0A183TQP8</accession>
<evidence type="ECO:0000313" key="1">
    <source>
        <dbReference type="WBParaSite" id="SSLN_0001951001-mRNA-1"/>
    </source>
</evidence>
<proteinExistence type="predicted"/>
<reference evidence="1" key="1">
    <citation type="submission" date="2016-06" db="UniProtKB">
        <authorList>
            <consortium name="WormBaseParasite"/>
        </authorList>
    </citation>
    <scope>IDENTIFICATION</scope>
</reference>